<dbReference type="SUPFAM" id="SSF51556">
    <property type="entry name" value="Metallo-dependent hydrolases"/>
    <property type="match status" value="1"/>
</dbReference>
<evidence type="ECO:0000313" key="3">
    <source>
        <dbReference type="Proteomes" id="UP000199345"/>
    </source>
</evidence>
<dbReference type="PANTHER" id="PTHR42889">
    <property type="entry name" value="BLR3681 PROTEIN"/>
    <property type="match status" value="1"/>
</dbReference>
<evidence type="ECO:0000313" key="2">
    <source>
        <dbReference type="EMBL" id="SET23316.1"/>
    </source>
</evidence>
<dbReference type="InterPro" id="IPR006680">
    <property type="entry name" value="Amidohydro-rel"/>
</dbReference>
<gene>
    <name evidence="2" type="ORF">SAMN05216326_11645</name>
</gene>
<keyword evidence="3" id="KW-1185">Reference proteome</keyword>
<dbReference type="PANTHER" id="PTHR42889:SF1">
    <property type="entry name" value="BLR3681 PROTEIN"/>
    <property type="match status" value="1"/>
</dbReference>
<dbReference type="Proteomes" id="UP000199345">
    <property type="component" value="Unassembled WGS sequence"/>
</dbReference>
<dbReference type="EMBL" id="FOIA01000016">
    <property type="protein sequence ID" value="SET23316.1"/>
    <property type="molecule type" value="Genomic_DNA"/>
</dbReference>
<accession>A0A1I0CUU2</accession>
<dbReference type="AlphaFoldDB" id="A0A1I0CUU2"/>
<protein>
    <recommendedName>
        <fullName evidence="1">Amidohydrolase-related domain-containing protein</fullName>
    </recommendedName>
</protein>
<dbReference type="Pfam" id="PF04909">
    <property type="entry name" value="Amidohydro_2"/>
    <property type="match status" value="1"/>
</dbReference>
<dbReference type="RefSeq" id="WP_090658723.1">
    <property type="nucleotide sequence ID" value="NZ_FOIA01000016.1"/>
</dbReference>
<dbReference type="InterPro" id="IPR032466">
    <property type="entry name" value="Metal_Hydrolase"/>
</dbReference>
<dbReference type="GO" id="GO:0016787">
    <property type="term" value="F:hydrolase activity"/>
    <property type="evidence" value="ECO:0007669"/>
    <property type="project" value="InterPro"/>
</dbReference>
<name>A0A1I0CUU2_9PROT</name>
<organism evidence="2 3">
    <name type="scientific">Nitrosomonas marina</name>
    <dbReference type="NCBI Taxonomy" id="917"/>
    <lineage>
        <taxon>Bacteria</taxon>
        <taxon>Pseudomonadati</taxon>
        <taxon>Pseudomonadota</taxon>
        <taxon>Betaproteobacteria</taxon>
        <taxon>Nitrosomonadales</taxon>
        <taxon>Nitrosomonadaceae</taxon>
        <taxon>Nitrosomonas</taxon>
    </lineage>
</organism>
<sequence>MDFDPEGKRLPIKIDTATNAEYYPRPLTAAESEANSHAHHCVDQAAKATKKSRRDFLKTLAGSATTLLAFNQAFARAGQTGGYFSIQKEAAFDVAAAADSIGGDEFIFDVQNHCVDPSGKWARGKSGERWMAVLNQVFGQRRKCATGEFDCYSAEQMIKEVFLDSDTDISVVSALWGGRDSNPTPMDYAEKARLLAASGGAGHRILIQGGVMPNEPGGLEFMEVQAREFGVAAWKTYPQWGPNGTGYFMDDSKYGIPLIEKARDLGVKIISAHRGLPLGGMDYRYSDPADIARAAKLYPDVNFICYHSGFEVGIEEGPYRPDNAQGVDRLIKAHQENGFRPDAGNLYAELGSVWRFCMSKPDQAAHLLGKLIKYFGAERICWGTDALWYGSPQDQIQAFRSFQISDAFQDQYAYSAITPQMRRQIFGLNAARIYGLDLPELQTMLHNDSISHLKTIYGESPNPSYETFGPKTRRAFLEIIEAQKGKPG</sequence>
<feature type="domain" description="Amidohydrolase-related" evidence="1">
    <location>
        <begin position="186"/>
        <end position="436"/>
    </location>
</feature>
<reference evidence="3" key="1">
    <citation type="submission" date="2016-10" db="EMBL/GenBank/DDBJ databases">
        <authorList>
            <person name="Varghese N."/>
            <person name="Submissions S."/>
        </authorList>
    </citation>
    <scope>NUCLEOTIDE SEQUENCE [LARGE SCALE GENOMIC DNA]</scope>
    <source>
        <strain evidence="3">Nm71</strain>
    </source>
</reference>
<evidence type="ECO:0000259" key="1">
    <source>
        <dbReference type="Pfam" id="PF04909"/>
    </source>
</evidence>
<dbReference type="OrthoDB" id="7325417at2"/>
<proteinExistence type="predicted"/>
<dbReference type="Gene3D" id="3.20.20.140">
    <property type="entry name" value="Metal-dependent hydrolases"/>
    <property type="match status" value="1"/>
</dbReference>